<evidence type="ECO:0000256" key="1">
    <source>
        <dbReference type="SAM" id="MobiDB-lite"/>
    </source>
</evidence>
<gene>
    <name evidence="2" type="ORF">LTR82_016523</name>
</gene>
<protein>
    <submittedName>
        <fullName evidence="2">Uncharacterized protein</fullName>
    </submittedName>
</protein>
<feature type="region of interest" description="Disordered" evidence="1">
    <location>
        <begin position="1"/>
        <end position="83"/>
    </location>
</feature>
<evidence type="ECO:0000313" key="3">
    <source>
        <dbReference type="Proteomes" id="UP001168146"/>
    </source>
</evidence>
<evidence type="ECO:0000313" key="2">
    <source>
        <dbReference type="EMBL" id="KAK0305967.1"/>
    </source>
</evidence>
<proteinExistence type="predicted"/>
<dbReference type="Proteomes" id="UP001168146">
    <property type="component" value="Unassembled WGS sequence"/>
</dbReference>
<reference evidence="2" key="1">
    <citation type="submission" date="2021-12" db="EMBL/GenBank/DDBJ databases">
        <title>Black yeast isolated from Biological Soil Crust.</title>
        <authorList>
            <person name="Kurbessoian T."/>
        </authorList>
    </citation>
    <scope>NUCLEOTIDE SEQUENCE</scope>
    <source>
        <strain evidence="2">CCFEE 5208</strain>
    </source>
</reference>
<organism evidence="2 3">
    <name type="scientific">Friedmanniomyces endolithicus</name>
    <dbReference type="NCBI Taxonomy" id="329885"/>
    <lineage>
        <taxon>Eukaryota</taxon>
        <taxon>Fungi</taxon>
        <taxon>Dikarya</taxon>
        <taxon>Ascomycota</taxon>
        <taxon>Pezizomycotina</taxon>
        <taxon>Dothideomycetes</taxon>
        <taxon>Dothideomycetidae</taxon>
        <taxon>Mycosphaerellales</taxon>
        <taxon>Teratosphaeriaceae</taxon>
        <taxon>Friedmanniomyces</taxon>
    </lineage>
</organism>
<feature type="compositionally biased region" description="Basic residues" evidence="1">
    <location>
        <begin position="74"/>
        <end position="83"/>
    </location>
</feature>
<sequence length="102" mass="11746">MNAAKRKQADEDDGKQPRPKTRRSNRLSQVKPVNYSSAVDRTDSRTPGDDDKTREKDDSSNFEMPEDEGPAPAKRIRKNRRRLTPRAAVKTYIEAHYSIYNP</sequence>
<name>A0AAN6F8H6_9PEZI</name>
<dbReference type="EMBL" id="JASUXU010000107">
    <property type="protein sequence ID" value="KAK0305967.1"/>
    <property type="molecule type" value="Genomic_DNA"/>
</dbReference>
<feature type="compositionally biased region" description="Basic and acidic residues" evidence="1">
    <location>
        <begin position="40"/>
        <end position="59"/>
    </location>
</feature>
<accession>A0AAN6F8H6</accession>
<dbReference type="AlphaFoldDB" id="A0AAN6F8H6"/>
<comment type="caution">
    <text evidence="2">The sequence shown here is derived from an EMBL/GenBank/DDBJ whole genome shotgun (WGS) entry which is preliminary data.</text>
</comment>